<dbReference type="RefSeq" id="WP_054559014.1">
    <property type="nucleotide sequence ID" value="NZ_LDJX01000003.1"/>
</dbReference>
<comment type="caution">
    <text evidence="3">The sequence shown here is derived from an EMBL/GenBank/DDBJ whole genome shotgun (WGS) entry which is preliminary data.</text>
</comment>
<dbReference type="STRING" id="1300341.I595_1902"/>
<evidence type="ECO:0000313" key="3">
    <source>
        <dbReference type="EMBL" id="KPM32252.1"/>
    </source>
</evidence>
<evidence type="ECO:0000256" key="2">
    <source>
        <dbReference type="SAM" id="SignalP"/>
    </source>
</evidence>
<evidence type="ECO:0000256" key="1">
    <source>
        <dbReference type="SAM" id="MobiDB-lite"/>
    </source>
</evidence>
<protein>
    <recommendedName>
        <fullName evidence="5">YD repeat-containing protein</fullName>
    </recommendedName>
</protein>
<sequence>MKTKMIWACCCLFVVLLSCGKDETPVVDPDTSQEEEPITEEPSGPEVLTGVFKDAEVEGLSFETATQSGITNTNGEFTYVSGEEITFKVGNIILGKAMGQALITPITLAQNVDANATIASRLAQNIAAFLQTLDADGDESNGIKITMDAVTNLGVTSIDFNAPIEAVLADIVLNVAQNSSLELQVVYPAQAANAMASSLGITYEAPENLVITHLLPALKTYFETWDANYTSSVAMYRTTFDGQGNLVALDIISRYSGKVFYTMDFSSFLANGLPETGQITEFASNSLVGATPRFAQFTNAISFTYNQDDQLASLGFVDANGFAFNTNQFTAHDDENRPLEYYRDLAADNPDRDFTISWSFTYENGVIATARRVFFDLQTLDANNSFQFVSTRNFRYEYDASGKVSRIDYDRVFQDDIISGGVLETFVTESLVTDVFTYDGDQKLVGYSTNEEVNPSNGEPYTATRTRTYDGNELLVSVSYAATNGRESTQNYQEGIATTSEDFNNGLLSFSSEYFADGSFVNISYQYDANGILAYKETNEYGPSGIEFRTQEFYFDGVLDFYTEAEFDQNGFIATITYFDSQNVPFQINNYTYDSLGRTATVEVLFGDGSPWFNETWEYDSNGFLSRVVQVLVDGFTNIYYYENGQLVRGEFYDDNGVLYDTIDYTNSGKTPVGKALGRRIKMPTTHQAGKQGRTVLPTQTPLLHRTSKKGALQTAADLIPKATLFLQ</sequence>
<proteinExistence type="predicted"/>
<gene>
    <name evidence="3" type="ORF">I595_1902</name>
</gene>
<evidence type="ECO:0000313" key="4">
    <source>
        <dbReference type="Proteomes" id="UP000050280"/>
    </source>
</evidence>
<feature type="chain" id="PRO_5006026101" description="YD repeat-containing protein" evidence="2">
    <location>
        <begin position="21"/>
        <end position="728"/>
    </location>
</feature>
<dbReference type="Proteomes" id="UP000050280">
    <property type="component" value="Unassembled WGS sequence"/>
</dbReference>
<dbReference type="AlphaFoldDB" id="A0A0N8H433"/>
<keyword evidence="4" id="KW-1185">Reference proteome</keyword>
<dbReference type="Gene3D" id="3.90.930.1">
    <property type="match status" value="1"/>
</dbReference>
<reference evidence="3 4" key="1">
    <citation type="submission" date="2015-09" db="EMBL/GenBank/DDBJ databases">
        <title>Genome sequence of the marine flavobacterium Croceitalea dokdonensis DOKDO 023 that contains proton- and sodium-pumping rhodopsins.</title>
        <authorList>
            <person name="Kwon S.-K."/>
            <person name="Lee H.K."/>
            <person name="Kwak M.-J."/>
            <person name="Kim J.F."/>
        </authorList>
    </citation>
    <scope>NUCLEOTIDE SEQUENCE [LARGE SCALE GENOMIC DNA]</scope>
    <source>
        <strain evidence="3 4">DOKDO 023</strain>
    </source>
</reference>
<dbReference type="PROSITE" id="PS51257">
    <property type="entry name" value="PROKAR_LIPOPROTEIN"/>
    <property type="match status" value="1"/>
</dbReference>
<feature type="signal peptide" evidence="2">
    <location>
        <begin position="1"/>
        <end position="20"/>
    </location>
</feature>
<name>A0A0N8H433_9FLAO</name>
<feature type="region of interest" description="Disordered" evidence="1">
    <location>
        <begin position="24"/>
        <end position="46"/>
    </location>
</feature>
<dbReference type="OrthoDB" id="1428549at2"/>
<evidence type="ECO:0008006" key="5">
    <source>
        <dbReference type="Google" id="ProtNLM"/>
    </source>
</evidence>
<organism evidence="3 4">
    <name type="scientific">Croceitalea dokdonensis DOKDO 023</name>
    <dbReference type="NCBI Taxonomy" id="1300341"/>
    <lineage>
        <taxon>Bacteria</taxon>
        <taxon>Pseudomonadati</taxon>
        <taxon>Bacteroidota</taxon>
        <taxon>Flavobacteriia</taxon>
        <taxon>Flavobacteriales</taxon>
        <taxon>Flavobacteriaceae</taxon>
        <taxon>Croceitalea</taxon>
    </lineage>
</organism>
<dbReference type="EMBL" id="LDJX01000003">
    <property type="protein sequence ID" value="KPM32252.1"/>
    <property type="molecule type" value="Genomic_DNA"/>
</dbReference>
<accession>A0A0N8H433</accession>
<keyword evidence="2" id="KW-0732">Signal</keyword>